<evidence type="ECO:0000313" key="1">
    <source>
        <dbReference type="EMBL" id="SFV31713.1"/>
    </source>
</evidence>
<dbReference type="OrthoDB" id="650068at2"/>
<keyword evidence="2" id="KW-1185">Reference proteome</keyword>
<name>A0A1I7NAV6_9BACT</name>
<evidence type="ECO:0000313" key="2">
    <source>
        <dbReference type="Proteomes" id="UP000199537"/>
    </source>
</evidence>
<dbReference type="EMBL" id="FPCJ01000001">
    <property type="protein sequence ID" value="SFV31713.1"/>
    <property type="molecule type" value="Genomic_DNA"/>
</dbReference>
<dbReference type="AlphaFoldDB" id="A0A1I7NAV6"/>
<reference evidence="2" key="1">
    <citation type="submission" date="2016-10" db="EMBL/GenBank/DDBJ databases">
        <authorList>
            <person name="Varghese N."/>
            <person name="Submissions S."/>
        </authorList>
    </citation>
    <scope>NUCLEOTIDE SEQUENCE [LARGE SCALE GENOMIC DNA]</scope>
    <source>
        <strain evidence="2">DSM 14807</strain>
    </source>
</reference>
<dbReference type="STRING" id="1393122.SAMN05660895_1155"/>
<organism evidence="1 2">
    <name type="scientific">Thermoflavifilum thermophilum</name>
    <dbReference type="NCBI Taxonomy" id="1393122"/>
    <lineage>
        <taxon>Bacteria</taxon>
        <taxon>Pseudomonadati</taxon>
        <taxon>Bacteroidota</taxon>
        <taxon>Chitinophagia</taxon>
        <taxon>Chitinophagales</taxon>
        <taxon>Chitinophagaceae</taxon>
        <taxon>Thermoflavifilum</taxon>
    </lineage>
</organism>
<dbReference type="RefSeq" id="WP_092458842.1">
    <property type="nucleotide sequence ID" value="NZ_FPCJ01000001.1"/>
</dbReference>
<gene>
    <name evidence="1" type="ORF">SAMN05660895_1155</name>
</gene>
<accession>A0A1I7NAV6</accession>
<dbReference type="Proteomes" id="UP000199537">
    <property type="component" value="Unassembled WGS sequence"/>
</dbReference>
<protein>
    <submittedName>
        <fullName evidence="1">Uncharacterized protein</fullName>
    </submittedName>
</protein>
<sequence>MHIKHWFWISLFSTGSFSAFSQTNDSTKKLYHFSGSATVTNNGISLVPNFSLNRPAAIFLLSYGGKRFSIDPDIRFSLDAKPWIMLFWARYQMIPEGKFQLRAGAHLGLNFQISNLPVNGTPTELNVVRRYLGTELVPLYRISPRMRVGAYYLYARGLDPGTVGNTQFVSLQTNLNLMSLTKRFYLNVTPQLYYLNQDGLSGEYLNVNIQMGMHRFPLSLSSTLNQKWHSQIAGKGLIWNFSIVYTFNQILTIPSVRGGTE</sequence>
<proteinExistence type="predicted"/>